<sequence length="233" mass="25461">MSNRSTPLSDVPADTMDADTQAAGIKVEIKTEDVDHQTALEPGEGRAGTPVTVTPNTPPSAKRAATESADEGSTVKKTKGRASPKSSTPARQRKAPVKTPSSGRTIATSVDQLSSEDRLLLNMKDQGKSWKEIGEAWKVITGIEPAKSTLPNRYARLRANITTMSETDQQLLLTAKAFVEQKQEQEKWEQIAQRMQELGSAEKFSVTVLQKQFQKMEAARAQPPVNPFEDIAE</sequence>
<dbReference type="RefSeq" id="XP_020130649.1">
    <property type="nucleotide sequence ID" value="XM_020272930.1"/>
</dbReference>
<dbReference type="STRING" id="236234.A0A1J9S427"/>
<proteinExistence type="predicted"/>
<name>A0A1J9S427_9PEZI</name>
<comment type="caution">
    <text evidence="2">The sequence shown here is derived from an EMBL/GenBank/DDBJ whole genome shotgun (WGS) entry which is preliminary data.</text>
</comment>
<gene>
    <name evidence="2" type="ORF">BKCO1_23000123</name>
</gene>
<feature type="compositionally biased region" description="Polar residues" evidence="1">
    <location>
        <begin position="99"/>
        <end position="110"/>
    </location>
</feature>
<protein>
    <recommendedName>
        <fullName evidence="4">Myb-like domain-containing protein</fullName>
    </recommendedName>
</protein>
<dbReference type="OrthoDB" id="5375264at2759"/>
<feature type="region of interest" description="Disordered" evidence="1">
    <location>
        <begin position="1"/>
        <end position="110"/>
    </location>
</feature>
<feature type="compositionally biased region" description="Basic and acidic residues" evidence="1">
    <location>
        <begin position="27"/>
        <end position="38"/>
    </location>
</feature>
<organism evidence="2 3">
    <name type="scientific">Diplodia corticola</name>
    <dbReference type="NCBI Taxonomy" id="236234"/>
    <lineage>
        <taxon>Eukaryota</taxon>
        <taxon>Fungi</taxon>
        <taxon>Dikarya</taxon>
        <taxon>Ascomycota</taxon>
        <taxon>Pezizomycotina</taxon>
        <taxon>Dothideomycetes</taxon>
        <taxon>Dothideomycetes incertae sedis</taxon>
        <taxon>Botryosphaeriales</taxon>
        <taxon>Botryosphaeriaceae</taxon>
        <taxon>Diplodia</taxon>
    </lineage>
</organism>
<evidence type="ECO:0000313" key="3">
    <source>
        <dbReference type="Proteomes" id="UP000183809"/>
    </source>
</evidence>
<evidence type="ECO:0000256" key="1">
    <source>
        <dbReference type="SAM" id="MobiDB-lite"/>
    </source>
</evidence>
<keyword evidence="3" id="KW-1185">Reference proteome</keyword>
<evidence type="ECO:0008006" key="4">
    <source>
        <dbReference type="Google" id="ProtNLM"/>
    </source>
</evidence>
<dbReference type="EMBL" id="MNUE01000023">
    <property type="protein sequence ID" value="OJD34389.1"/>
    <property type="molecule type" value="Genomic_DNA"/>
</dbReference>
<reference evidence="2 3" key="1">
    <citation type="submission" date="2016-10" db="EMBL/GenBank/DDBJ databases">
        <title>Proteomics and genomics reveal pathogen-plant mechanisms compatible with a hemibiotrophic lifestyle of Diplodia corticola.</title>
        <authorList>
            <person name="Fernandes I."/>
            <person name="De Jonge R."/>
            <person name="Van De Peer Y."/>
            <person name="Devreese B."/>
            <person name="Alves A."/>
            <person name="Esteves A.C."/>
        </authorList>
    </citation>
    <scope>NUCLEOTIDE SEQUENCE [LARGE SCALE GENOMIC DNA]</scope>
    <source>
        <strain evidence="2 3">CBS 112549</strain>
    </source>
</reference>
<dbReference type="Proteomes" id="UP000183809">
    <property type="component" value="Unassembled WGS sequence"/>
</dbReference>
<evidence type="ECO:0000313" key="2">
    <source>
        <dbReference type="EMBL" id="OJD34389.1"/>
    </source>
</evidence>
<dbReference type="GeneID" id="31013190"/>
<accession>A0A1J9S427</accession>
<dbReference type="AlphaFoldDB" id="A0A1J9S427"/>